<gene>
    <name evidence="3" type="ORF">GGQ73_004406</name>
</gene>
<organism evidence="3 4">
    <name type="scientific">Rhizobium skierniewicense</name>
    <dbReference type="NCBI Taxonomy" id="984260"/>
    <lineage>
        <taxon>Bacteria</taxon>
        <taxon>Pseudomonadati</taxon>
        <taxon>Pseudomonadota</taxon>
        <taxon>Alphaproteobacteria</taxon>
        <taxon>Hyphomicrobiales</taxon>
        <taxon>Rhizobiaceae</taxon>
        <taxon>Rhizobium/Agrobacterium group</taxon>
        <taxon>Rhizobium</taxon>
    </lineage>
</organism>
<feature type="compositionally biased region" description="Basic and acidic residues" evidence="1">
    <location>
        <begin position="467"/>
        <end position="530"/>
    </location>
</feature>
<keyword evidence="4" id="KW-1185">Reference proteome</keyword>
<feature type="compositionally biased region" description="Basic and acidic residues" evidence="1">
    <location>
        <begin position="217"/>
        <end position="235"/>
    </location>
</feature>
<dbReference type="Proteomes" id="UP000565286">
    <property type="component" value="Unassembled WGS sequence"/>
</dbReference>
<feature type="region of interest" description="Disordered" evidence="1">
    <location>
        <begin position="464"/>
        <end position="530"/>
    </location>
</feature>
<feature type="domain" description="Large polyvalent protein-associated" evidence="2">
    <location>
        <begin position="93"/>
        <end position="189"/>
    </location>
</feature>
<feature type="compositionally biased region" description="Polar residues" evidence="1">
    <location>
        <begin position="203"/>
        <end position="214"/>
    </location>
</feature>
<comment type="caution">
    <text evidence="3">The sequence shown here is derived from an EMBL/GenBank/DDBJ whole genome shotgun (WGS) entry which is preliminary data.</text>
</comment>
<feature type="compositionally biased region" description="Basic and acidic residues" evidence="1">
    <location>
        <begin position="1"/>
        <end position="20"/>
    </location>
</feature>
<evidence type="ECO:0000313" key="3">
    <source>
        <dbReference type="EMBL" id="MBB3948419.1"/>
    </source>
</evidence>
<evidence type="ECO:0000259" key="2">
    <source>
        <dbReference type="Pfam" id="PF18821"/>
    </source>
</evidence>
<feature type="compositionally biased region" description="Basic and acidic residues" evidence="1">
    <location>
        <begin position="255"/>
        <end position="264"/>
    </location>
</feature>
<dbReference type="EMBL" id="JACIDV010000018">
    <property type="protein sequence ID" value="MBB3948419.1"/>
    <property type="molecule type" value="Genomic_DNA"/>
</dbReference>
<feature type="region of interest" description="Disordered" evidence="1">
    <location>
        <begin position="196"/>
        <end position="267"/>
    </location>
</feature>
<feature type="region of interest" description="Disordered" evidence="1">
    <location>
        <begin position="1"/>
        <end position="88"/>
    </location>
</feature>
<dbReference type="Pfam" id="PF18821">
    <property type="entry name" value="LPD7"/>
    <property type="match status" value="1"/>
</dbReference>
<feature type="compositionally biased region" description="Basic and acidic residues" evidence="1">
    <location>
        <begin position="65"/>
        <end position="83"/>
    </location>
</feature>
<dbReference type="AlphaFoldDB" id="A0A7W6CFE2"/>
<sequence>MADDDNKARDLDETREKVDEAASLLEPENPDLLEIARDPERSIAAPVRGGQDRGDTAGAGTSLRDQSESNRKTDFVKSDRPAVEDDYPDEINRKYYRRKDFAGDDHIYADAKGSRELFQVSGDKLKTKNEDPQAVKLMLDTAAHRGWTEIKVKGTEEFRREAWLEGQARGINVTGYKPNEIDLQELKKREQMFLRNEIAPELGQQSPNPASSANGADVEKAKEETEAFERTRADRSNPSYKTGIEGTVIEQGSRPYRDDPENDHSPYVVLRDANGREHTAWGVGLPDAMLRAGAKTGDQVRLQEAGMETVTKSVIRTVDGQQVRVQQQVERRSWDAEVTKEQERSGQEMNEREQQEAPLGSAREQRINAAEANVARSIVAGENALHSGPARDAALEDGRFANEARAKEYAATGRGAGDDPQLRSAVAMEAYVERKLRAKFQNDPVAVQRGLSTARNKISQAIARGQDFPKPRVVETREASRSEERGREVLGAEAEKTGKQIEQREQVQEQTRDMERESARQNIREQNRDR</sequence>
<evidence type="ECO:0000313" key="4">
    <source>
        <dbReference type="Proteomes" id="UP000565286"/>
    </source>
</evidence>
<accession>A0A7W6CFE2</accession>
<dbReference type="InterPro" id="IPR040677">
    <property type="entry name" value="LPD7"/>
</dbReference>
<feature type="compositionally biased region" description="Basic and acidic residues" evidence="1">
    <location>
        <begin position="329"/>
        <end position="355"/>
    </location>
</feature>
<reference evidence="3 4" key="1">
    <citation type="submission" date="2020-08" db="EMBL/GenBank/DDBJ databases">
        <title>Genomic Encyclopedia of Type Strains, Phase IV (KMG-IV): sequencing the most valuable type-strain genomes for metagenomic binning, comparative biology and taxonomic classification.</title>
        <authorList>
            <person name="Goeker M."/>
        </authorList>
    </citation>
    <scope>NUCLEOTIDE SEQUENCE [LARGE SCALE GENOMIC DNA]</scope>
    <source>
        <strain evidence="3 4">DSM 26438</strain>
    </source>
</reference>
<dbReference type="RefSeq" id="WP_183897750.1">
    <property type="nucleotide sequence ID" value="NZ_JACIDV010000018.1"/>
</dbReference>
<name>A0A7W6CFE2_9HYPH</name>
<protein>
    <recommendedName>
        <fullName evidence="2">Large polyvalent protein-associated domain-containing protein</fullName>
    </recommendedName>
</protein>
<feature type="region of interest" description="Disordered" evidence="1">
    <location>
        <begin position="327"/>
        <end position="368"/>
    </location>
</feature>
<evidence type="ECO:0000256" key="1">
    <source>
        <dbReference type="SAM" id="MobiDB-lite"/>
    </source>
</evidence>
<proteinExistence type="predicted"/>